<proteinExistence type="predicted"/>
<dbReference type="InterPro" id="IPR051542">
    <property type="entry name" value="Hydrogenase_cytochrome"/>
</dbReference>
<dbReference type="EMBL" id="SNZA01000004">
    <property type="protein sequence ID" value="TDR12450.1"/>
    <property type="molecule type" value="Genomic_DNA"/>
</dbReference>
<feature type="transmembrane region" description="Helical" evidence="6">
    <location>
        <begin position="151"/>
        <end position="168"/>
    </location>
</feature>
<feature type="domain" description="Cytochrome b561 bacterial/Ni-hydrogenase" evidence="7">
    <location>
        <begin position="7"/>
        <end position="181"/>
    </location>
</feature>
<dbReference type="PANTHER" id="PTHR30485:SF2">
    <property type="entry name" value="BLL0597 PROTEIN"/>
    <property type="match status" value="1"/>
</dbReference>
<reference evidence="8 9" key="1">
    <citation type="submission" date="2019-03" db="EMBL/GenBank/DDBJ databases">
        <title>Genomic Encyclopedia of Type Strains, Phase IV (KMG-IV): sequencing the most valuable type-strain genomes for metagenomic binning, comparative biology and taxonomic classification.</title>
        <authorList>
            <person name="Goeker M."/>
        </authorList>
    </citation>
    <scope>NUCLEOTIDE SEQUENCE [LARGE SCALE GENOMIC DNA]</scope>
    <source>
        <strain evidence="8 9">DSM 5604</strain>
    </source>
</reference>
<evidence type="ECO:0000313" key="9">
    <source>
        <dbReference type="Proteomes" id="UP000295729"/>
    </source>
</evidence>
<feature type="transmembrane region" description="Helical" evidence="6">
    <location>
        <begin position="97"/>
        <end position="119"/>
    </location>
</feature>
<keyword evidence="9" id="KW-1185">Reference proteome</keyword>
<evidence type="ECO:0000313" key="8">
    <source>
        <dbReference type="EMBL" id="TDR12450.1"/>
    </source>
</evidence>
<comment type="subcellular location">
    <subcellularLocation>
        <location evidence="1">Cell membrane</location>
        <topology evidence="1">Multi-pass membrane protein</topology>
    </subcellularLocation>
</comment>
<dbReference type="AlphaFoldDB" id="A0A4R6X4W3"/>
<feature type="transmembrane region" description="Helical" evidence="6">
    <location>
        <begin position="199"/>
        <end position="218"/>
    </location>
</feature>
<dbReference type="InterPro" id="IPR016174">
    <property type="entry name" value="Di-haem_cyt_TM"/>
</dbReference>
<evidence type="ECO:0000256" key="3">
    <source>
        <dbReference type="ARBA" id="ARBA00022692"/>
    </source>
</evidence>
<sequence length="220" mass="24731">MANIMIWDWPVRLLHWLMVLLFTGLIVTGKGDGDYMDWHFYMGYGLSAVIIARVLYGVLGSEYARFKQFLYQPQTVLRYAKGLLVGNAKHYLGHNPVGGLMVVALLLALTLQWGSGLFISDEIFLFGPFYGVISDDWTEQLGAIHHSLPDILLILVATHILAVLYHEIRFKERLVAAMLHGKKATHEPSAALTVKTPRIGVIVSMIFALAWLGWLWSIPV</sequence>
<dbReference type="GO" id="GO:0020037">
    <property type="term" value="F:heme binding"/>
    <property type="evidence" value="ECO:0007669"/>
    <property type="project" value="TreeGrafter"/>
</dbReference>
<evidence type="ECO:0000256" key="2">
    <source>
        <dbReference type="ARBA" id="ARBA00022475"/>
    </source>
</evidence>
<dbReference type="GO" id="GO:0005886">
    <property type="term" value="C:plasma membrane"/>
    <property type="evidence" value="ECO:0007669"/>
    <property type="project" value="UniProtKB-SubCell"/>
</dbReference>
<dbReference type="GO" id="GO:0022904">
    <property type="term" value="P:respiratory electron transport chain"/>
    <property type="evidence" value="ECO:0007669"/>
    <property type="project" value="InterPro"/>
</dbReference>
<evidence type="ECO:0000256" key="1">
    <source>
        <dbReference type="ARBA" id="ARBA00004651"/>
    </source>
</evidence>
<dbReference type="Pfam" id="PF01292">
    <property type="entry name" value="Ni_hydr_CYTB"/>
    <property type="match status" value="1"/>
</dbReference>
<dbReference type="OrthoDB" id="196472at2"/>
<keyword evidence="2" id="KW-1003">Cell membrane</keyword>
<dbReference type="SUPFAM" id="SSF81342">
    <property type="entry name" value="Transmembrane di-heme cytochromes"/>
    <property type="match status" value="1"/>
</dbReference>
<dbReference type="Gene3D" id="1.20.950.20">
    <property type="entry name" value="Transmembrane di-heme cytochromes, Chain C"/>
    <property type="match status" value="1"/>
</dbReference>
<evidence type="ECO:0000256" key="6">
    <source>
        <dbReference type="SAM" id="Phobius"/>
    </source>
</evidence>
<keyword evidence="4 6" id="KW-1133">Transmembrane helix</keyword>
<evidence type="ECO:0000259" key="7">
    <source>
        <dbReference type="Pfam" id="PF01292"/>
    </source>
</evidence>
<feature type="transmembrane region" description="Helical" evidence="6">
    <location>
        <begin position="41"/>
        <end position="59"/>
    </location>
</feature>
<dbReference type="RefSeq" id="WP_133563166.1">
    <property type="nucleotide sequence ID" value="NZ_JAJGNH010000002.1"/>
</dbReference>
<evidence type="ECO:0000256" key="4">
    <source>
        <dbReference type="ARBA" id="ARBA00022989"/>
    </source>
</evidence>
<keyword evidence="3 6" id="KW-0812">Transmembrane</keyword>
<accession>A0A4R6X4W3</accession>
<dbReference type="PANTHER" id="PTHR30485">
    <property type="entry name" value="NI/FE-HYDROGENASE 1 B-TYPE CYTOCHROME SUBUNIT"/>
    <property type="match status" value="1"/>
</dbReference>
<dbReference type="Proteomes" id="UP000295729">
    <property type="component" value="Unassembled WGS sequence"/>
</dbReference>
<protein>
    <submittedName>
        <fullName evidence="8">Cytochrome b</fullName>
    </submittedName>
</protein>
<organism evidence="8 9">
    <name type="scientific">Marinomonas communis</name>
    <dbReference type="NCBI Taxonomy" id="28254"/>
    <lineage>
        <taxon>Bacteria</taxon>
        <taxon>Pseudomonadati</taxon>
        <taxon>Pseudomonadota</taxon>
        <taxon>Gammaproteobacteria</taxon>
        <taxon>Oceanospirillales</taxon>
        <taxon>Oceanospirillaceae</taxon>
        <taxon>Marinomonas</taxon>
    </lineage>
</organism>
<name>A0A4R6X4W3_9GAMM</name>
<dbReference type="InterPro" id="IPR011577">
    <property type="entry name" value="Cyt_b561_bac/Ni-Hgenase"/>
</dbReference>
<feature type="transmembrane region" description="Helical" evidence="6">
    <location>
        <begin position="12"/>
        <end position="29"/>
    </location>
</feature>
<gene>
    <name evidence="8" type="ORF">C8D85_2484</name>
</gene>
<keyword evidence="5 6" id="KW-0472">Membrane</keyword>
<comment type="caution">
    <text evidence="8">The sequence shown here is derived from an EMBL/GenBank/DDBJ whole genome shotgun (WGS) entry which is preliminary data.</text>
</comment>
<dbReference type="GO" id="GO:0009055">
    <property type="term" value="F:electron transfer activity"/>
    <property type="evidence" value="ECO:0007669"/>
    <property type="project" value="InterPro"/>
</dbReference>
<evidence type="ECO:0000256" key="5">
    <source>
        <dbReference type="ARBA" id="ARBA00023136"/>
    </source>
</evidence>